<evidence type="ECO:0000256" key="3">
    <source>
        <dbReference type="ARBA" id="ARBA00010798"/>
    </source>
</evidence>
<comment type="similarity">
    <text evidence="3">Belongs to the syntrophin family.</text>
</comment>
<dbReference type="InterPro" id="IPR011993">
    <property type="entry name" value="PH-like_dom_sf"/>
</dbReference>
<evidence type="ECO:0000256" key="7">
    <source>
        <dbReference type="ARBA" id="ARBA00023212"/>
    </source>
</evidence>
<dbReference type="SUPFAM" id="SSF50156">
    <property type="entry name" value="PDZ domain-like"/>
    <property type="match status" value="1"/>
</dbReference>
<dbReference type="InterPro" id="IPR055108">
    <property type="entry name" value="Syntrophin_4th"/>
</dbReference>
<dbReference type="PROSITE" id="PS50106">
    <property type="entry name" value="PDZ"/>
    <property type="match status" value="1"/>
</dbReference>
<dbReference type="PANTHER" id="PTHR10554">
    <property type="entry name" value="SYNTROPHIN"/>
    <property type="match status" value="1"/>
</dbReference>
<dbReference type="GO" id="GO:0005856">
    <property type="term" value="C:cytoskeleton"/>
    <property type="evidence" value="ECO:0007669"/>
    <property type="project" value="UniProtKB-SubCell"/>
</dbReference>
<dbReference type="AlphaFoldDB" id="A0A7I8X163"/>
<dbReference type="Pfam" id="PF00595">
    <property type="entry name" value="PDZ"/>
    <property type="match status" value="1"/>
</dbReference>
<keyword evidence="11" id="KW-1185">Reference proteome</keyword>
<dbReference type="GO" id="GO:0016010">
    <property type="term" value="C:dystrophin-associated glycoprotein complex"/>
    <property type="evidence" value="ECO:0007669"/>
    <property type="project" value="TreeGrafter"/>
</dbReference>
<reference evidence="10" key="1">
    <citation type="submission" date="2020-09" db="EMBL/GenBank/DDBJ databases">
        <authorList>
            <person name="Kikuchi T."/>
        </authorList>
    </citation>
    <scope>NUCLEOTIDE SEQUENCE</scope>
    <source>
        <strain evidence="10">Ka4C1</strain>
    </source>
</reference>
<evidence type="ECO:0000256" key="6">
    <source>
        <dbReference type="ARBA" id="ARBA00023136"/>
    </source>
</evidence>
<comment type="caution">
    <text evidence="10">The sequence shown here is derived from an EMBL/GenBank/DDBJ whole genome shotgun (WGS) entry which is preliminary data.</text>
</comment>
<accession>A0A7I8X163</accession>
<evidence type="ECO:0000259" key="9">
    <source>
        <dbReference type="PROSITE" id="PS50106"/>
    </source>
</evidence>
<proteinExistence type="inferred from homology"/>
<evidence type="ECO:0000256" key="2">
    <source>
        <dbReference type="ARBA" id="ARBA00004245"/>
    </source>
</evidence>
<keyword evidence="6" id="KW-0472">Membrane</keyword>
<dbReference type="Gene3D" id="2.30.42.10">
    <property type="match status" value="1"/>
</dbReference>
<gene>
    <name evidence="10" type="ORF">BXYJ_LOCUS14542</name>
</gene>
<dbReference type="OrthoDB" id="9975356at2759"/>
<sequence length="509" mass="57098">MKNRSKNLDVIHSGMAILSDEKGRGKPVRLVLTKEQLLIQSNVGVADDNSSVSGITSIETPEATLTKLTRTVNVPKTNEGLGLSIKGGSNEKNSVPITISKVLPNLPAAQTGQVFVGDTIIEINGINVENKTHEEVVQILRDAPGPHITLSLKHNEQLAPLLRSPSKRLSVGPGDSMVDVNMYKIQSALKSANDRSQNNLKEGEDQAGWKNIQRLPLPMAIVSRYLWGTDKLRNNAFELRTVDGKSSGIIHCEDRKALQQWIKNIENHIETLNKKSVKMSNKYLHPSEHITYIGWIEERMEAGYFDDPKLKWAQRFLILKGTDLCVFETPPLNSEELDKCVCLYKIYETALKTAIKHVDRRENVFILESHNGTQHYLSLHSPRQLQQLESGFYNSLYKSVTAMQTRTFSCSYEGRPAGFVLDIKQGLSLYDIPTKKYIWQYGFEALQSSSDDGKMNLQLILTSPEPGVTVDIKDIISDEVLCIVYTMHSFYVTKVMGVDPEFLKATPLN</sequence>
<evidence type="ECO:0000313" key="10">
    <source>
        <dbReference type="EMBL" id="CAD5234451.1"/>
    </source>
</evidence>
<organism evidence="10 11">
    <name type="scientific">Bursaphelenchus xylophilus</name>
    <name type="common">Pinewood nematode worm</name>
    <name type="synonym">Aphelenchoides xylophilus</name>
    <dbReference type="NCBI Taxonomy" id="6326"/>
    <lineage>
        <taxon>Eukaryota</taxon>
        <taxon>Metazoa</taxon>
        <taxon>Ecdysozoa</taxon>
        <taxon>Nematoda</taxon>
        <taxon>Chromadorea</taxon>
        <taxon>Rhabditida</taxon>
        <taxon>Tylenchina</taxon>
        <taxon>Tylenchomorpha</taxon>
        <taxon>Aphelenchoidea</taxon>
        <taxon>Aphelenchoididae</taxon>
        <taxon>Bursaphelenchus</taxon>
    </lineage>
</organism>
<evidence type="ECO:0000256" key="8">
    <source>
        <dbReference type="SAM" id="Coils"/>
    </source>
</evidence>
<dbReference type="InterPro" id="IPR015482">
    <property type="entry name" value="Syntrophin"/>
</dbReference>
<dbReference type="SMART" id="SM00228">
    <property type="entry name" value="PDZ"/>
    <property type="match status" value="1"/>
</dbReference>
<dbReference type="GO" id="GO:0005198">
    <property type="term" value="F:structural molecule activity"/>
    <property type="evidence" value="ECO:0007669"/>
    <property type="project" value="InterPro"/>
</dbReference>
<comment type="subcellular location">
    <subcellularLocation>
        <location evidence="2">Cytoplasm</location>
        <location evidence="2">Cytoskeleton</location>
    </subcellularLocation>
    <subcellularLocation>
        <location evidence="1">Membrane</location>
        <topology evidence="1">Peripheral membrane protein</topology>
    </subcellularLocation>
</comment>
<dbReference type="Proteomes" id="UP000582659">
    <property type="component" value="Unassembled WGS sequence"/>
</dbReference>
<name>A0A7I8X163_BURXY</name>
<evidence type="ECO:0000256" key="5">
    <source>
        <dbReference type="ARBA" id="ARBA00022737"/>
    </source>
</evidence>
<feature type="coiled-coil region" evidence="8">
    <location>
        <begin position="255"/>
        <end position="282"/>
    </location>
</feature>
<keyword evidence="5" id="KW-0677">Repeat</keyword>
<dbReference type="InterPro" id="IPR001478">
    <property type="entry name" value="PDZ"/>
</dbReference>
<evidence type="ECO:0000256" key="1">
    <source>
        <dbReference type="ARBA" id="ARBA00004170"/>
    </source>
</evidence>
<dbReference type="InterPro" id="IPR036034">
    <property type="entry name" value="PDZ_sf"/>
</dbReference>
<dbReference type="SUPFAM" id="SSF50729">
    <property type="entry name" value="PH domain-like"/>
    <property type="match status" value="2"/>
</dbReference>
<evidence type="ECO:0000313" key="11">
    <source>
        <dbReference type="Proteomes" id="UP000659654"/>
    </source>
</evidence>
<dbReference type="InterPro" id="IPR041428">
    <property type="entry name" value="PHsplit_syntrophin"/>
</dbReference>
<dbReference type="Pfam" id="PF23012">
    <property type="entry name" value="Syntrophin_4th"/>
    <property type="match status" value="1"/>
</dbReference>
<dbReference type="Proteomes" id="UP000659654">
    <property type="component" value="Unassembled WGS sequence"/>
</dbReference>
<protein>
    <submittedName>
        <fullName evidence="10">(pine wood nematode) hypothetical protein</fullName>
    </submittedName>
</protein>
<feature type="domain" description="PDZ" evidence="9">
    <location>
        <begin position="71"/>
        <end position="145"/>
    </location>
</feature>
<dbReference type="EMBL" id="CAJFDI010000006">
    <property type="protein sequence ID" value="CAD5234451.1"/>
    <property type="molecule type" value="Genomic_DNA"/>
</dbReference>
<keyword evidence="8" id="KW-0175">Coiled coil</keyword>
<dbReference type="Pfam" id="PF18012">
    <property type="entry name" value="PH_17"/>
    <property type="match status" value="1"/>
</dbReference>
<keyword evidence="4" id="KW-0963">Cytoplasm</keyword>
<dbReference type="EMBL" id="CAJFCV020000006">
    <property type="protein sequence ID" value="CAG9130256.1"/>
    <property type="molecule type" value="Genomic_DNA"/>
</dbReference>
<keyword evidence="7" id="KW-0206">Cytoskeleton</keyword>
<dbReference type="Gene3D" id="2.30.29.30">
    <property type="entry name" value="Pleckstrin-homology domain (PH domain)/Phosphotyrosine-binding domain (PTB)"/>
    <property type="match status" value="2"/>
</dbReference>
<dbReference type="SMR" id="A0A7I8X163"/>
<dbReference type="PANTHER" id="PTHR10554:SF1">
    <property type="entry name" value="FI16515P1"/>
    <property type="match status" value="1"/>
</dbReference>
<evidence type="ECO:0000256" key="4">
    <source>
        <dbReference type="ARBA" id="ARBA00022490"/>
    </source>
</evidence>